<dbReference type="EMBL" id="QTJU01000002">
    <property type="protein sequence ID" value="RFM28711.1"/>
    <property type="molecule type" value="Genomic_DNA"/>
</dbReference>
<dbReference type="RefSeq" id="WP_116846700.1">
    <property type="nucleotide sequence ID" value="NZ_QTJU01000002.1"/>
</dbReference>
<feature type="domain" description="Cyclic nucleotide-binding" evidence="1">
    <location>
        <begin position="14"/>
        <end position="81"/>
    </location>
</feature>
<proteinExistence type="predicted"/>
<evidence type="ECO:0000259" key="1">
    <source>
        <dbReference type="PROSITE" id="PS50042"/>
    </source>
</evidence>
<sequence>MQPDFAGIQQAIFSFLPLQETEWKDFSEKLLHKSFSKGDYLIREGQVEHFIYFLDKGATRNYFIKDGKEFTVDFQFEGDFVTAYYSLITREPSNIFIELLEPTNVTAISFTFLQEFYAKYHNGEKVGRLIAEYQYIKRLRKEMDLLSLTAEERYVQLMQRNPVLIQNISVKHLSSYLGIQPESLSRIRKLHLRS</sequence>
<evidence type="ECO:0000313" key="3">
    <source>
        <dbReference type="Proteomes" id="UP000261284"/>
    </source>
</evidence>
<dbReference type="Proteomes" id="UP000261284">
    <property type="component" value="Unassembled WGS sequence"/>
</dbReference>
<protein>
    <submittedName>
        <fullName evidence="2">Crp/Fnr family transcriptional regulator</fullName>
    </submittedName>
</protein>
<dbReference type="Gene3D" id="2.60.120.10">
    <property type="entry name" value="Jelly Rolls"/>
    <property type="match status" value="1"/>
</dbReference>
<dbReference type="Pfam" id="PF00027">
    <property type="entry name" value="cNMP_binding"/>
    <property type="match status" value="1"/>
</dbReference>
<dbReference type="AlphaFoldDB" id="A0A3E1NLD9"/>
<dbReference type="InterPro" id="IPR014710">
    <property type="entry name" value="RmlC-like_jellyroll"/>
</dbReference>
<dbReference type="SUPFAM" id="SSF51206">
    <property type="entry name" value="cAMP-binding domain-like"/>
    <property type="match status" value="1"/>
</dbReference>
<dbReference type="OrthoDB" id="663011at2"/>
<evidence type="ECO:0000313" key="2">
    <source>
        <dbReference type="EMBL" id="RFM28711.1"/>
    </source>
</evidence>
<accession>A0A3E1NLD9</accession>
<organism evidence="2 3">
    <name type="scientific">Deminuibacter soli</name>
    <dbReference type="NCBI Taxonomy" id="2291815"/>
    <lineage>
        <taxon>Bacteria</taxon>
        <taxon>Pseudomonadati</taxon>
        <taxon>Bacteroidota</taxon>
        <taxon>Chitinophagia</taxon>
        <taxon>Chitinophagales</taxon>
        <taxon>Chitinophagaceae</taxon>
        <taxon>Deminuibacter</taxon>
    </lineage>
</organism>
<dbReference type="InterPro" id="IPR000595">
    <property type="entry name" value="cNMP-bd_dom"/>
</dbReference>
<reference evidence="2 3" key="1">
    <citation type="submission" date="2018-08" db="EMBL/GenBank/DDBJ databases">
        <title>Chitinophagaceae sp. K23C18032701, a novel bacterium isolated from forest soil.</title>
        <authorList>
            <person name="Wang C."/>
        </authorList>
    </citation>
    <scope>NUCLEOTIDE SEQUENCE [LARGE SCALE GENOMIC DNA]</scope>
    <source>
        <strain evidence="2 3">K23C18032701</strain>
    </source>
</reference>
<name>A0A3E1NLD9_9BACT</name>
<comment type="caution">
    <text evidence="2">The sequence shown here is derived from an EMBL/GenBank/DDBJ whole genome shotgun (WGS) entry which is preliminary data.</text>
</comment>
<keyword evidence="3" id="KW-1185">Reference proteome</keyword>
<dbReference type="CDD" id="cd00038">
    <property type="entry name" value="CAP_ED"/>
    <property type="match status" value="1"/>
</dbReference>
<dbReference type="PROSITE" id="PS50042">
    <property type="entry name" value="CNMP_BINDING_3"/>
    <property type="match status" value="1"/>
</dbReference>
<dbReference type="InterPro" id="IPR018490">
    <property type="entry name" value="cNMP-bd_dom_sf"/>
</dbReference>
<gene>
    <name evidence="2" type="ORF">DXN05_07965</name>
</gene>